<evidence type="ECO:0000256" key="8">
    <source>
        <dbReference type="PIRNR" id="PIRNR017269"/>
    </source>
</evidence>
<dbReference type="AlphaFoldDB" id="A0AAW1UII4"/>
<dbReference type="PANTHER" id="PTHR12133">
    <property type="entry name" value="TRNA (ADENINE(58)-N(1))-METHYLTRANSFERASE"/>
    <property type="match status" value="1"/>
</dbReference>
<accession>A0AAW1UII4</accession>
<sequence>MSFDGYKTVIKEGDSVILYLTINQYYILEAKNTAVSKKGATVQNIFQTPYGPIICGDLIGKLYGTKIQLKKGWAYVLQPTPEFWTEILPHRTQIIYSTDISMILFYLELKPTSIVVESGTGSGSLSHAIIRRIKPSGHLYTFDFHETRAEVARNEFKDHGLGEYVTVQTRDVCTNGFGKEMENKADAIFLDLPQPWLAANYTTQVFKKSGGRLCSFSPCVEQVQKMCAALSNLGYQDIQTVEILQSQFSVQKKKMSVLNLNILKTQNDGKCEKSEKEYVNFITSVLPNSLPGHTGYLTSATFPPCY</sequence>
<dbReference type="EC" id="2.1.1.220" evidence="8"/>
<keyword evidence="2 8" id="KW-0489">Methyltransferase</keyword>
<feature type="domain" description="tRNA (adenine(58)-N(1))-methyltransferase catalytic subunit TRM61 C-terminal" evidence="10">
    <location>
        <begin position="72"/>
        <end position="301"/>
    </location>
</feature>
<evidence type="ECO:0000313" key="11">
    <source>
        <dbReference type="EMBL" id="KAK9880342.1"/>
    </source>
</evidence>
<evidence type="ECO:0000256" key="6">
    <source>
        <dbReference type="ARBA" id="ARBA00023242"/>
    </source>
</evidence>
<dbReference type="EMBL" id="JARQZJ010000064">
    <property type="protein sequence ID" value="KAK9880342.1"/>
    <property type="molecule type" value="Genomic_DNA"/>
</dbReference>
<keyword evidence="6 8" id="KW-0539">Nucleus</keyword>
<keyword evidence="3 8" id="KW-0808">Transferase</keyword>
<dbReference type="PIRSF" id="PIRSF017269">
    <property type="entry name" value="GCD14"/>
    <property type="match status" value="1"/>
</dbReference>
<evidence type="ECO:0000256" key="7">
    <source>
        <dbReference type="ARBA" id="ARBA00048481"/>
    </source>
</evidence>
<dbReference type="PROSITE" id="PS51620">
    <property type="entry name" value="SAM_TRM61"/>
    <property type="match status" value="1"/>
</dbReference>
<dbReference type="Proteomes" id="UP001431783">
    <property type="component" value="Unassembled WGS sequence"/>
</dbReference>
<comment type="subcellular location">
    <subcellularLocation>
        <location evidence="1 8">Nucleus</location>
    </subcellularLocation>
</comment>
<evidence type="ECO:0000256" key="5">
    <source>
        <dbReference type="ARBA" id="ARBA00022694"/>
    </source>
</evidence>
<feature type="binding site" evidence="9">
    <location>
        <position position="171"/>
    </location>
    <ligand>
        <name>S-adenosyl-L-methionine</name>
        <dbReference type="ChEBI" id="CHEBI:59789"/>
    </ligand>
</feature>
<dbReference type="GO" id="GO:0030488">
    <property type="term" value="P:tRNA methylation"/>
    <property type="evidence" value="ECO:0007669"/>
    <property type="project" value="InterPro"/>
</dbReference>
<gene>
    <name evidence="11" type="ORF">WA026_010227</name>
</gene>
<dbReference type="InterPro" id="IPR029063">
    <property type="entry name" value="SAM-dependent_MTases_sf"/>
</dbReference>
<evidence type="ECO:0000313" key="12">
    <source>
        <dbReference type="Proteomes" id="UP001431783"/>
    </source>
</evidence>
<keyword evidence="5 8" id="KW-0819">tRNA processing</keyword>
<keyword evidence="12" id="KW-1185">Reference proteome</keyword>
<organism evidence="11 12">
    <name type="scientific">Henosepilachna vigintioctopunctata</name>
    <dbReference type="NCBI Taxonomy" id="420089"/>
    <lineage>
        <taxon>Eukaryota</taxon>
        <taxon>Metazoa</taxon>
        <taxon>Ecdysozoa</taxon>
        <taxon>Arthropoda</taxon>
        <taxon>Hexapoda</taxon>
        <taxon>Insecta</taxon>
        <taxon>Pterygota</taxon>
        <taxon>Neoptera</taxon>
        <taxon>Endopterygota</taxon>
        <taxon>Coleoptera</taxon>
        <taxon>Polyphaga</taxon>
        <taxon>Cucujiformia</taxon>
        <taxon>Coccinelloidea</taxon>
        <taxon>Coccinellidae</taxon>
        <taxon>Epilachninae</taxon>
        <taxon>Epilachnini</taxon>
        <taxon>Henosepilachna</taxon>
    </lineage>
</organism>
<name>A0AAW1UII4_9CUCU</name>
<dbReference type="Gene3D" id="3.10.330.20">
    <property type="match status" value="1"/>
</dbReference>
<evidence type="ECO:0000256" key="3">
    <source>
        <dbReference type="ARBA" id="ARBA00022679"/>
    </source>
</evidence>
<comment type="catalytic activity">
    <reaction evidence="7">
        <text>an adenosine in mRNA + S-adenosyl-L-methionine = an N(1)-methyladenosine in mRNA + S-adenosyl-L-homocysteine + H(+)</text>
        <dbReference type="Rhea" id="RHEA:55392"/>
        <dbReference type="Rhea" id="RHEA-COMP:12414"/>
        <dbReference type="Rhea" id="RHEA-COMP:12415"/>
        <dbReference type="ChEBI" id="CHEBI:15378"/>
        <dbReference type="ChEBI" id="CHEBI:57856"/>
        <dbReference type="ChEBI" id="CHEBI:59789"/>
        <dbReference type="ChEBI" id="CHEBI:74411"/>
        <dbReference type="ChEBI" id="CHEBI:74491"/>
    </reaction>
</comment>
<feature type="binding site" evidence="9">
    <location>
        <position position="191"/>
    </location>
    <ligand>
        <name>S-adenosyl-L-methionine</name>
        <dbReference type="ChEBI" id="CHEBI:59789"/>
    </ligand>
</feature>
<comment type="caution">
    <text evidence="11">The sequence shown here is derived from an EMBL/GenBank/DDBJ whole genome shotgun (WGS) entry which is preliminary data.</text>
</comment>
<dbReference type="InterPro" id="IPR014816">
    <property type="entry name" value="tRNA_MeTrfase_Gcd14"/>
</dbReference>
<dbReference type="Pfam" id="PF08704">
    <property type="entry name" value="GCD14"/>
    <property type="match status" value="1"/>
</dbReference>
<feature type="binding site" evidence="9">
    <location>
        <begin position="122"/>
        <end position="125"/>
    </location>
    <ligand>
        <name>S-adenosyl-L-methionine</name>
        <dbReference type="ChEBI" id="CHEBI:59789"/>
    </ligand>
</feature>
<evidence type="ECO:0000259" key="10">
    <source>
        <dbReference type="Pfam" id="PF08704"/>
    </source>
</evidence>
<comment type="similarity">
    <text evidence="8">Belongs to the class I-like SAM-binding methyltransferase superfamily. TRM61 family.</text>
</comment>
<dbReference type="GO" id="GO:0160107">
    <property type="term" value="F:tRNA (adenine(58)-N1)-methyltransferase activity"/>
    <property type="evidence" value="ECO:0007669"/>
    <property type="project" value="UniProtKB-EC"/>
</dbReference>
<evidence type="ECO:0000256" key="2">
    <source>
        <dbReference type="ARBA" id="ARBA00022603"/>
    </source>
</evidence>
<proteinExistence type="inferred from homology"/>
<protein>
    <recommendedName>
        <fullName evidence="8">tRNA (adenine(58)-N(1))-methyltransferase catalytic subunit TRMT61A</fullName>
        <ecNumber evidence="8">2.1.1.220</ecNumber>
    </recommendedName>
</protein>
<comment type="catalytic activity">
    <reaction evidence="8">
        <text>adenosine(58) in tRNA + S-adenosyl-L-methionine = N(1)-methyladenosine(58) in tRNA + S-adenosyl-L-homocysteine + H(+)</text>
        <dbReference type="Rhea" id="RHEA:43152"/>
        <dbReference type="Rhea" id="RHEA-COMP:10365"/>
        <dbReference type="Rhea" id="RHEA-COMP:10366"/>
        <dbReference type="ChEBI" id="CHEBI:15378"/>
        <dbReference type="ChEBI" id="CHEBI:57856"/>
        <dbReference type="ChEBI" id="CHEBI:59789"/>
        <dbReference type="ChEBI" id="CHEBI:74411"/>
        <dbReference type="ChEBI" id="CHEBI:74491"/>
        <dbReference type="EC" id="2.1.1.220"/>
    </reaction>
</comment>
<dbReference type="GO" id="GO:0005634">
    <property type="term" value="C:nucleus"/>
    <property type="evidence" value="ECO:0007669"/>
    <property type="project" value="UniProtKB-SubCell"/>
</dbReference>
<feature type="binding site" evidence="9">
    <location>
        <position position="143"/>
    </location>
    <ligand>
        <name>S-adenosyl-L-methionine</name>
        <dbReference type="ChEBI" id="CHEBI:59789"/>
    </ligand>
</feature>
<comment type="function">
    <text evidence="8">Catalytic subunit of tRNA (adenine-N(1)-)-methyltransferase, which catalyzes the formation of N(1)-methyladenine at position 58 (m1A58) in initiator methionyl-tRNA.</text>
</comment>
<dbReference type="GO" id="GO:0031515">
    <property type="term" value="C:tRNA (m1A) methyltransferase complex"/>
    <property type="evidence" value="ECO:0007669"/>
    <property type="project" value="UniProtKB-UniRule"/>
</dbReference>
<dbReference type="PANTHER" id="PTHR12133:SF2">
    <property type="entry name" value="TRNA (ADENINE(58)-N(1))-METHYLTRANSFERASE CATALYTIC SUBUNIT TRMT61A"/>
    <property type="match status" value="1"/>
</dbReference>
<reference evidence="11 12" key="1">
    <citation type="submission" date="2023-03" db="EMBL/GenBank/DDBJ databases">
        <title>Genome insight into feeding habits of ladybird beetles.</title>
        <authorList>
            <person name="Li H.-S."/>
            <person name="Huang Y.-H."/>
            <person name="Pang H."/>
        </authorList>
    </citation>
    <scope>NUCLEOTIDE SEQUENCE [LARGE SCALE GENOMIC DNA]</scope>
    <source>
        <strain evidence="11">SYSU_2023b</strain>
        <tissue evidence="11">Whole body</tissue>
    </source>
</reference>
<evidence type="ECO:0000256" key="4">
    <source>
        <dbReference type="ARBA" id="ARBA00022691"/>
    </source>
</evidence>
<evidence type="ECO:0000256" key="9">
    <source>
        <dbReference type="PIRSR" id="PIRSR017269-1"/>
    </source>
</evidence>
<dbReference type="InterPro" id="IPR049470">
    <property type="entry name" value="TRM61_C"/>
</dbReference>
<keyword evidence="4 8" id="KW-0949">S-adenosyl-L-methionine</keyword>
<dbReference type="Gene3D" id="3.40.50.150">
    <property type="entry name" value="Vaccinia Virus protein VP39"/>
    <property type="match status" value="1"/>
</dbReference>
<dbReference type="SUPFAM" id="SSF53335">
    <property type="entry name" value="S-adenosyl-L-methionine-dependent methyltransferases"/>
    <property type="match status" value="1"/>
</dbReference>
<evidence type="ECO:0000256" key="1">
    <source>
        <dbReference type="ARBA" id="ARBA00004123"/>
    </source>
</evidence>